<dbReference type="FunFam" id="3.40.50.720:FF:000481">
    <property type="entry name" value="Alcohol dehydrogenase, variant"/>
    <property type="match status" value="1"/>
</dbReference>
<dbReference type="InterPro" id="IPR052711">
    <property type="entry name" value="Zinc_ADH-like"/>
</dbReference>
<feature type="domain" description="Enoyl reductase (ER)" evidence="2">
    <location>
        <begin position="13"/>
        <end position="352"/>
    </location>
</feature>
<dbReference type="GO" id="GO:0016491">
    <property type="term" value="F:oxidoreductase activity"/>
    <property type="evidence" value="ECO:0007669"/>
    <property type="project" value="InterPro"/>
</dbReference>
<organism evidence="3 4">
    <name type="scientific">Akanthomyces lecanii RCEF 1005</name>
    <dbReference type="NCBI Taxonomy" id="1081108"/>
    <lineage>
        <taxon>Eukaryota</taxon>
        <taxon>Fungi</taxon>
        <taxon>Dikarya</taxon>
        <taxon>Ascomycota</taxon>
        <taxon>Pezizomycotina</taxon>
        <taxon>Sordariomycetes</taxon>
        <taxon>Hypocreomycetidae</taxon>
        <taxon>Hypocreales</taxon>
        <taxon>Cordycipitaceae</taxon>
        <taxon>Akanthomyces</taxon>
        <taxon>Cordyceps confragosa</taxon>
    </lineage>
</organism>
<dbReference type="SUPFAM" id="SSF50129">
    <property type="entry name" value="GroES-like"/>
    <property type="match status" value="1"/>
</dbReference>
<evidence type="ECO:0000256" key="1">
    <source>
        <dbReference type="ARBA" id="ARBA00005179"/>
    </source>
</evidence>
<proteinExistence type="predicted"/>
<dbReference type="STRING" id="1081108.A0A162KSA9"/>
<evidence type="ECO:0000313" key="4">
    <source>
        <dbReference type="Proteomes" id="UP000076881"/>
    </source>
</evidence>
<dbReference type="InterPro" id="IPR011032">
    <property type="entry name" value="GroES-like_sf"/>
</dbReference>
<dbReference type="InterPro" id="IPR020843">
    <property type="entry name" value="ER"/>
</dbReference>
<dbReference type="PANTHER" id="PTHR45033">
    <property type="match status" value="1"/>
</dbReference>
<evidence type="ECO:0000313" key="3">
    <source>
        <dbReference type="EMBL" id="OAA79098.1"/>
    </source>
</evidence>
<dbReference type="CDD" id="cd05188">
    <property type="entry name" value="MDR"/>
    <property type="match status" value="1"/>
</dbReference>
<gene>
    <name evidence="3" type="ORF">LEL_02584</name>
</gene>
<dbReference type="Proteomes" id="UP000076881">
    <property type="component" value="Unassembled WGS sequence"/>
</dbReference>
<dbReference type="SUPFAM" id="SSF51735">
    <property type="entry name" value="NAD(P)-binding Rossmann-fold domains"/>
    <property type="match status" value="1"/>
</dbReference>
<keyword evidence="4" id="KW-1185">Reference proteome</keyword>
<protein>
    <submittedName>
        <fullName evidence="3">Alcohol dehydrogenase superfamily, zinc-containing</fullName>
    </submittedName>
</protein>
<dbReference type="AlphaFoldDB" id="A0A162KSA9"/>
<sequence length="362" mass="38634">MPRALTLDAGEGGRPGKVYYPLQVKQVPKPTPGPNEVLVRIKAAALNHRDLWARRHLYPGLSLTSPLLADGAGIVIEIGSKVKRTELLNQAVILAPMRGWENDPVAPEDPHRFAVIGATLLCDDGTGQDYLAVHEDEVELAPHHLTPAEGAALPLCGLTGWRALVSKAGVTGPGKNVLVTGIGGGVALQVLQFAVALGSNVYVTSGDQKKIDKAIAMGARGGVSYKESRWGSALLEMLPDGHPYIDAVVDGAGGNIIAEVAPIVRPGGVIAQYGMTVGNKMDWQMRAVLANLELKGSTMGSRKEFRDMVAFVDKHKIRPIVSRTVRGLSDLEAIETLFADMQAGRQFGKLVIEIDDELQAQL</sequence>
<accession>A0A162KSA9</accession>
<dbReference type="InterPro" id="IPR036291">
    <property type="entry name" value="NAD(P)-bd_dom_sf"/>
</dbReference>
<dbReference type="Gene3D" id="3.40.50.720">
    <property type="entry name" value="NAD(P)-binding Rossmann-like Domain"/>
    <property type="match status" value="1"/>
</dbReference>
<dbReference type="PANTHER" id="PTHR45033:SF3">
    <property type="entry name" value="DEHYDROGENASE, PUTATIVE (AFU_ORTHOLOGUE AFUA_2G13270)-RELATED"/>
    <property type="match status" value="1"/>
</dbReference>
<evidence type="ECO:0000259" key="2">
    <source>
        <dbReference type="SMART" id="SM00829"/>
    </source>
</evidence>
<comment type="caution">
    <text evidence="3">The sequence shown here is derived from an EMBL/GenBank/DDBJ whole genome shotgun (WGS) entry which is preliminary data.</text>
</comment>
<reference evidence="3 4" key="1">
    <citation type="journal article" date="2016" name="Genome Biol. Evol.">
        <title>Divergent and convergent evolution of fungal pathogenicity.</title>
        <authorList>
            <person name="Shang Y."/>
            <person name="Xiao G."/>
            <person name="Zheng P."/>
            <person name="Cen K."/>
            <person name="Zhan S."/>
            <person name="Wang C."/>
        </authorList>
    </citation>
    <scope>NUCLEOTIDE SEQUENCE [LARGE SCALE GENOMIC DNA]</scope>
    <source>
        <strain evidence="3 4">RCEF 1005</strain>
    </source>
</reference>
<dbReference type="SMART" id="SM00829">
    <property type="entry name" value="PKS_ER"/>
    <property type="match status" value="1"/>
</dbReference>
<dbReference type="Pfam" id="PF08240">
    <property type="entry name" value="ADH_N"/>
    <property type="match status" value="1"/>
</dbReference>
<dbReference type="Gene3D" id="3.90.180.10">
    <property type="entry name" value="Medium-chain alcohol dehydrogenases, catalytic domain"/>
    <property type="match status" value="1"/>
</dbReference>
<dbReference type="EMBL" id="AZHF01000002">
    <property type="protein sequence ID" value="OAA79098.1"/>
    <property type="molecule type" value="Genomic_DNA"/>
</dbReference>
<name>A0A162KSA9_CORDF</name>
<comment type="pathway">
    <text evidence="1">Secondary metabolite biosynthesis.</text>
</comment>
<dbReference type="InterPro" id="IPR013149">
    <property type="entry name" value="ADH-like_C"/>
</dbReference>
<dbReference type="Pfam" id="PF00107">
    <property type="entry name" value="ADH_zinc_N"/>
    <property type="match status" value="1"/>
</dbReference>
<dbReference type="InterPro" id="IPR013154">
    <property type="entry name" value="ADH-like_N"/>
</dbReference>
<dbReference type="OrthoDB" id="449487at2759"/>